<reference evidence="4 5" key="1">
    <citation type="journal article" date="2021" name="Elife">
        <title>Chloroplast acquisition without the gene transfer in kleptoplastic sea slugs, Plakobranchus ocellatus.</title>
        <authorList>
            <person name="Maeda T."/>
            <person name="Takahashi S."/>
            <person name="Yoshida T."/>
            <person name="Shimamura S."/>
            <person name="Takaki Y."/>
            <person name="Nagai Y."/>
            <person name="Toyoda A."/>
            <person name="Suzuki Y."/>
            <person name="Arimoto A."/>
            <person name="Ishii H."/>
            <person name="Satoh N."/>
            <person name="Nishiyama T."/>
            <person name="Hasebe M."/>
            <person name="Maruyama T."/>
            <person name="Minagawa J."/>
            <person name="Obokata J."/>
            <person name="Shigenobu S."/>
        </authorList>
    </citation>
    <scope>NUCLEOTIDE SEQUENCE [LARGE SCALE GENOMIC DNA]</scope>
</reference>
<feature type="coiled-coil region" evidence="1">
    <location>
        <begin position="118"/>
        <end position="145"/>
    </location>
</feature>
<dbReference type="AlphaFoldDB" id="A0AAV4DKH6"/>
<protein>
    <recommendedName>
        <fullName evidence="3">DUF3456 domain-containing protein</fullName>
    </recommendedName>
</protein>
<feature type="chain" id="PRO_5043774955" description="DUF3456 domain-containing protein" evidence="2">
    <location>
        <begin position="20"/>
        <end position="242"/>
    </location>
</feature>
<evidence type="ECO:0000313" key="4">
    <source>
        <dbReference type="EMBL" id="GFO44471.1"/>
    </source>
</evidence>
<dbReference type="InterPro" id="IPR021852">
    <property type="entry name" value="DUF3456"/>
</dbReference>
<evidence type="ECO:0000256" key="1">
    <source>
        <dbReference type="SAM" id="Coils"/>
    </source>
</evidence>
<dbReference type="Proteomes" id="UP000735302">
    <property type="component" value="Unassembled WGS sequence"/>
</dbReference>
<comment type="caution">
    <text evidence="4">The sequence shown here is derived from an EMBL/GenBank/DDBJ whole genome shotgun (WGS) entry which is preliminary data.</text>
</comment>
<keyword evidence="2" id="KW-0732">Signal</keyword>
<feature type="domain" description="DUF3456" evidence="3">
    <location>
        <begin position="26"/>
        <end position="88"/>
    </location>
</feature>
<gene>
    <name evidence="4" type="ORF">PoB_007097600</name>
</gene>
<keyword evidence="1" id="KW-0175">Coiled coil</keyword>
<dbReference type="Pfam" id="PF11938">
    <property type="entry name" value="DUF3456"/>
    <property type="match status" value="1"/>
</dbReference>
<evidence type="ECO:0000256" key="2">
    <source>
        <dbReference type="SAM" id="SignalP"/>
    </source>
</evidence>
<keyword evidence="5" id="KW-1185">Reference proteome</keyword>
<name>A0AAV4DKH6_9GAST</name>
<proteinExistence type="predicted"/>
<sequence length="242" mass="27076">MTSVLLFSLVISLSNLAFAKKAKGNQCKICNDITKNFYKGLESTAKSNYGGGNTKWEEKSLGSYATSEVRLVEIIEKLCDDASKEGLESTAKSNYGGGNTKWEEKSLGSYATSEVRLVEIIEKLCDDASKECHSLLEEHEEIVERFWMNMKGTGMTPNIVSQSIANQEIIMVKIAVPYESRMEEADKYKTKNIRFLRKRLEKAGYKSQVLSVEAGARGFVRTSAMYLSQQCPDQSREKNQGS</sequence>
<evidence type="ECO:0000259" key="3">
    <source>
        <dbReference type="Pfam" id="PF11938"/>
    </source>
</evidence>
<evidence type="ECO:0000313" key="5">
    <source>
        <dbReference type="Proteomes" id="UP000735302"/>
    </source>
</evidence>
<accession>A0AAV4DKH6</accession>
<feature type="signal peptide" evidence="2">
    <location>
        <begin position="1"/>
        <end position="19"/>
    </location>
</feature>
<organism evidence="4 5">
    <name type="scientific">Plakobranchus ocellatus</name>
    <dbReference type="NCBI Taxonomy" id="259542"/>
    <lineage>
        <taxon>Eukaryota</taxon>
        <taxon>Metazoa</taxon>
        <taxon>Spiralia</taxon>
        <taxon>Lophotrochozoa</taxon>
        <taxon>Mollusca</taxon>
        <taxon>Gastropoda</taxon>
        <taxon>Heterobranchia</taxon>
        <taxon>Euthyneura</taxon>
        <taxon>Panpulmonata</taxon>
        <taxon>Sacoglossa</taxon>
        <taxon>Placobranchoidea</taxon>
        <taxon>Plakobranchidae</taxon>
        <taxon>Plakobranchus</taxon>
    </lineage>
</organism>
<dbReference type="EMBL" id="BLXT01007956">
    <property type="protein sequence ID" value="GFO44471.1"/>
    <property type="molecule type" value="Genomic_DNA"/>
</dbReference>